<dbReference type="PANTHER" id="PTHR11922">
    <property type="entry name" value="GMP SYNTHASE-RELATED"/>
    <property type="match status" value="1"/>
</dbReference>
<keyword evidence="2" id="KW-0547">Nucleotide-binding</keyword>
<dbReference type="Proteomes" id="UP001498476">
    <property type="component" value="Unassembled WGS sequence"/>
</dbReference>
<reference evidence="8 9" key="1">
    <citation type="journal article" date="2025" name="Microbiol. Resour. Announc.">
        <title>Draft genome sequences for Neonectria magnoliae and Neonectria punicea, canker pathogens of Liriodendron tulipifera and Acer saccharum in West Virginia.</title>
        <authorList>
            <person name="Petronek H.M."/>
            <person name="Kasson M.T."/>
            <person name="Metheny A.M."/>
            <person name="Stauder C.M."/>
            <person name="Lovett B."/>
            <person name="Lynch S.C."/>
            <person name="Garnas J.R."/>
            <person name="Kasson L.R."/>
            <person name="Stajich J.E."/>
        </authorList>
    </citation>
    <scope>NUCLEOTIDE SEQUENCE [LARGE SCALE GENOMIC DNA]</scope>
    <source>
        <strain evidence="8 9">NRRL 64653</strain>
    </source>
</reference>
<evidence type="ECO:0000256" key="1">
    <source>
        <dbReference type="ARBA" id="ARBA00022598"/>
    </source>
</evidence>
<evidence type="ECO:0000256" key="6">
    <source>
        <dbReference type="SAM" id="MobiDB-lite"/>
    </source>
</evidence>
<keyword evidence="3" id="KW-0332">GMP biosynthesis</keyword>
<evidence type="ECO:0000256" key="3">
    <source>
        <dbReference type="ARBA" id="ARBA00022749"/>
    </source>
</evidence>
<evidence type="ECO:0000256" key="2">
    <source>
        <dbReference type="ARBA" id="ARBA00022741"/>
    </source>
</evidence>
<dbReference type="Pfam" id="PF00117">
    <property type="entry name" value="GATase"/>
    <property type="match status" value="2"/>
</dbReference>
<dbReference type="PROSITE" id="PS51273">
    <property type="entry name" value="GATASE_TYPE_1"/>
    <property type="match status" value="1"/>
</dbReference>
<accession>A0ABR1GJ05</accession>
<feature type="non-terminal residue" evidence="8">
    <location>
        <position position="248"/>
    </location>
</feature>
<dbReference type="InterPro" id="IPR029062">
    <property type="entry name" value="Class_I_gatase-like"/>
</dbReference>
<proteinExistence type="predicted"/>
<dbReference type="Gene3D" id="3.40.50.880">
    <property type="match status" value="2"/>
</dbReference>
<keyword evidence="5" id="KW-0067">ATP-binding</keyword>
<evidence type="ECO:0000256" key="5">
    <source>
        <dbReference type="ARBA" id="ARBA00022840"/>
    </source>
</evidence>
<evidence type="ECO:0000256" key="4">
    <source>
        <dbReference type="ARBA" id="ARBA00022755"/>
    </source>
</evidence>
<dbReference type="Gene3D" id="3.40.50.620">
    <property type="entry name" value="HUPs"/>
    <property type="match status" value="1"/>
</dbReference>
<sequence>MSLSTLDLFTSVELPFAIIIPSSAHPLVYPQAGHSILVLDFGSQTSHLILRRLRALSVYAEMLPCTTKLADLTWKPKGIILSGGPSSVYDKGSPPYMNHFDKLVYLPEGFTVVAKTANSEFAGIAHQKKSIFGVQFHPELEHTPQGSELLRNFSIGDRFHAILVDNGLMRLNECKKVKETLQEHLRINPTVVDGAELFLSRLKGVRSQRRNARSLEKPLSTCSKRKPSENEAKDTPNAGKVYWSLQGT</sequence>
<keyword evidence="9" id="KW-1185">Reference proteome</keyword>
<feature type="domain" description="Glutamine amidotransferase" evidence="7">
    <location>
        <begin position="96"/>
        <end position="154"/>
    </location>
</feature>
<dbReference type="InterPro" id="IPR017926">
    <property type="entry name" value="GATASE"/>
</dbReference>
<dbReference type="PANTHER" id="PTHR11922:SF2">
    <property type="entry name" value="GMP SYNTHASE [GLUTAMINE-HYDROLYZING]"/>
    <property type="match status" value="1"/>
</dbReference>
<name>A0ABR1GJ05_9HYPO</name>
<keyword evidence="4" id="KW-0658">Purine biosynthesis</keyword>
<dbReference type="EMBL" id="JAZAVJ010000361">
    <property type="protein sequence ID" value="KAK7398231.1"/>
    <property type="molecule type" value="Genomic_DNA"/>
</dbReference>
<gene>
    <name evidence="8" type="ORF">QQX98_012400</name>
</gene>
<dbReference type="InterPro" id="IPR014729">
    <property type="entry name" value="Rossmann-like_a/b/a_fold"/>
</dbReference>
<comment type="caution">
    <text evidence="8">The sequence shown here is derived from an EMBL/GenBank/DDBJ whole genome shotgun (WGS) entry which is preliminary data.</text>
</comment>
<protein>
    <recommendedName>
        <fullName evidence="7">Glutamine amidotransferase domain-containing protein</fullName>
    </recommendedName>
</protein>
<feature type="domain" description="Glutamine amidotransferase" evidence="7">
    <location>
        <begin position="37"/>
        <end position="95"/>
    </location>
</feature>
<evidence type="ECO:0000313" key="8">
    <source>
        <dbReference type="EMBL" id="KAK7398231.1"/>
    </source>
</evidence>
<organism evidence="8 9">
    <name type="scientific">Neonectria punicea</name>
    <dbReference type="NCBI Taxonomy" id="979145"/>
    <lineage>
        <taxon>Eukaryota</taxon>
        <taxon>Fungi</taxon>
        <taxon>Dikarya</taxon>
        <taxon>Ascomycota</taxon>
        <taxon>Pezizomycotina</taxon>
        <taxon>Sordariomycetes</taxon>
        <taxon>Hypocreomycetidae</taxon>
        <taxon>Hypocreales</taxon>
        <taxon>Nectriaceae</taxon>
        <taxon>Neonectria</taxon>
    </lineage>
</organism>
<evidence type="ECO:0000313" key="9">
    <source>
        <dbReference type="Proteomes" id="UP001498476"/>
    </source>
</evidence>
<evidence type="ECO:0000259" key="7">
    <source>
        <dbReference type="Pfam" id="PF00117"/>
    </source>
</evidence>
<feature type="region of interest" description="Disordered" evidence="6">
    <location>
        <begin position="210"/>
        <end position="248"/>
    </location>
</feature>
<dbReference type="SUPFAM" id="SSF52317">
    <property type="entry name" value="Class I glutamine amidotransferase-like"/>
    <property type="match status" value="1"/>
</dbReference>
<keyword evidence="1" id="KW-0436">Ligase</keyword>